<dbReference type="OrthoDB" id="279010at2"/>
<comment type="similarity">
    <text evidence="1">Belongs to the BlaI transcriptional regulatory family.</text>
</comment>
<gene>
    <name evidence="5" type="ORF">SAMN04488121_10994</name>
</gene>
<evidence type="ECO:0000313" key="5">
    <source>
        <dbReference type="EMBL" id="SDH15103.1"/>
    </source>
</evidence>
<proteinExistence type="inferred from homology"/>
<dbReference type="InterPro" id="IPR036390">
    <property type="entry name" value="WH_DNA-bd_sf"/>
</dbReference>
<dbReference type="Gene3D" id="1.10.10.10">
    <property type="entry name" value="Winged helix-like DNA-binding domain superfamily/Winged helix DNA-binding domain"/>
    <property type="match status" value="1"/>
</dbReference>
<evidence type="ECO:0000256" key="2">
    <source>
        <dbReference type="ARBA" id="ARBA00023015"/>
    </source>
</evidence>
<evidence type="ECO:0000256" key="3">
    <source>
        <dbReference type="ARBA" id="ARBA00023125"/>
    </source>
</evidence>
<evidence type="ECO:0000256" key="4">
    <source>
        <dbReference type="ARBA" id="ARBA00023163"/>
    </source>
</evidence>
<keyword evidence="3" id="KW-0238">DNA-binding</keyword>
<dbReference type="PIRSF" id="PIRSF019455">
    <property type="entry name" value="CopR_AtkY"/>
    <property type="match status" value="1"/>
</dbReference>
<organism evidence="5 6">
    <name type="scientific">Chitinophaga filiformis</name>
    <name type="common">Myxococcus filiformis</name>
    <name type="synonym">Flexibacter filiformis</name>
    <dbReference type="NCBI Taxonomy" id="104663"/>
    <lineage>
        <taxon>Bacteria</taxon>
        <taxon>Pseudomonadati</taxon>
        <taxon>Bacteroidota</taxon>
        <taxon>Chitinophagia</taxon>
        <taxon>Chitinophagales</taxon>
        <taxon>Chitinophagaceae</taxon>
        <taxon>Chitinophaga</taxon>
    </lineage>
</organism>
<dbReference type="Pfam" id="PF03965">
    <property type="entry name" value="Penicillinase_R"/>
    <property type="match status" value="1"/>
</dbReference>
<dbReference type="SUPFAM" id="SSF46785">
    <property type="entry name" value="Winged helix' DNA-binding domain"/>
    <property type="match status" value="1"/>
</dbReference>
<dbReference type="EMBL" id="FNBN01000009">
    <property type="protein sequence ID" value="SDH15103.1"/>
    <property type="molecule type" value="Genomic_DNA"/>
</dbReference>
<accession>A0A1G8A2L9</accession>
<dbReference type="InterPro" id="IPR036388">
    <property type="entry name" value="WH-like_DNA-bd_sf"/>
</dbReference>
<reference evidence="5 6" key="1">
    <citation type="submission" date="2016-10" db="EMBL/GenBank/DDBJ databases">
        <authorList>
            <person name="de Groot N.N."/>
        </authorList>
    </citation>
    <scope>NUCLEOTIDE SEQUENCE [LARGE SCALE GENOMIC DNA]</scope>
    <source>
        <strain evidence="5 6">DSM 527</strain>
    </source>
</reference>
<name>A0A1G8A2L9_CHIFI</name>
<dbReference type="AlphaFoldDB" id="A0A1G8A2L9"/>
<dbReference type="GO" id="GO:0003677">
    <property type="term" value="F:DNA binding"/>
    <property type="evidence" value="ECO:0007669"/>
    <property type="project" value="UniProtKB-KW"/>
</dbReference>
<dbReference type="Proteomes" id="UP000199045">
    <property type="component" value="Unassembled WGS sequence"/>
</dbReference>
<dbReference type="STRING" id="104663.SAMN04488121_10994"/>
<keyword evidence="2" id="KW-0805">Transcription regulation</keyword>
<sequence length="130" mass="14730">MSTAKNIKPTESELEILGILWEKGSGTVRDVHEILEKSKDAGYTTTLKLMQIMHEKGLLKRDTSSKTHVYEAAISQESTQQQLLNKMIDTVFNGSASQLVLQALGNHRSSQEELDKIKQYLNEIEQQQKK</sequence>
<evidence type="ECO:0000313" key="6">
    <source>
        <dbReference type="Proteomes" id="UP000199045"/>
    </source>
</evidence>
<dbReference type="Gene3D" id="1.10.4040.10">
    <property type="entry name" value="Penicillinase repressor domain"/>
    <property type="match status" value="1"/>
</dbReference>
<protein>
    <submittedName>
        <fullName evidence="5">Predicted transcriptional regulator</fullName>
    </submittedName>
</protein>
<dbReference type="RefSeq" id="WP_089837250.1">
    <property type="nucleotide sequence ID" value="NZ_FNBN01000009.1"/>
</dbReference>
<dbReference type="InterPro" id="IPR005650">
    <property type="entry name" value="BlaI_family"/>
</dbReference>
<keyword evidence="4" id="KW-0804">Transcription</keyword>
<evidence type="ECO:0000256" key="1">
    <source>
        <dbReference type="ARBA" id="ARBA00011046"/>
    </source>
</evidence>
<dbReference type="GO" id="GO:0045892">
    <property type="term" value="P:negative regulation of DNA-templated transcription"/>
    <property type="evidence" value="ECO:0007669"/>
    <property type="project" value="InterPro"/>
</dbReference>